<comment type="caution">
    <text evidence="1">The sequence shown here is derived from an EMBL/GenBank/DDBJ whole genome shotgun (WGS) entry which is preliminary data.</text>
</comment>
<reference evidence="1 2" key="1">
    <citation type="submission" date="2019-10" db="EMBL/GenBank/DDBJ databases">
        <title>Epibacterium sp. nov., isolated from seawater.</title>
        <authorList>
            <person name="Zhang X."/>
            <person name="Li N."/>
        </authorList>
    </citation>
    <scope>NUCLEOTIDE SEQUENCE [LARGE SCALE GENOMIC DNA]</scope>
    <source>
        <strain evidence="1 2">SM1979</strain>
    </source>
</reference>
<organism evidence="1 2">
    <name type="scientific">Tritonibacter litoralis</name>
    <dbReference type="NCBI Taxonomy" id="2662264"/>
    <lineage>
        <taxon>Bacteria</taxon>
        <taxon>Pseudomonadati</taxon>
        <taxon>Pseudomonadota</taxon>
        <taxon>Alphaproteobacteria</taxon>
        <taxon>Rhodobacterales</taxon>
        <taxon>Paracoccaceae</taxon>
        <taxon>Tritonibacter</taxon>
    </lineage>
</organism>
<dbReference type="AlphaFoldDB" id="A0A843YLP5"/>
<dbReference type="EMBL" id="WIBF01000012">
    <property type="protein sequence ID" value="MQQ10123.1"/>
    <property type="molecule type" value="Genomic_DNA"/>
</dbReference>
<sequence>MKQSENAINDLCAVSAREMRQLQEKVQVLEDVVLTVFERGTKPNSQEIRALQDFDLVSQTLAGMSDFFEKLRAHNEEVGIADLEHASESVTLEKLRKRLRTQSDPAEV</sequence>
<keyword evidence="2" id="KW-1185">Reference proteome</keyword>
<proteinExistence type="predicted"/>
<evidence type="ECO:0000313" key="2">
    <source>
        <dbReference type="Proteomes" id="UP000444174"/>
    </source>
</evidence>
<dbReference type="Proteomes" id="UP000444174">
    <property type="component" value="Unassembled WGS sequence"/>
</dbReference>
<evidence type="ECO:0000313" key="1">
    <source>
        <dbReference type="EMBL" id="MQQ10123.1"/>
    </source>
</evidence>
<name>A0A843YLP5_9RHOB</name>
<accession>A0A843YLP5</accession>
<protein>
    <recommendedName>
        <fullName evidence="3">Chemotaxis protein</fullName>
    </recommendedName>
</protein>
<gene>
    <name evidence="1" type="ORF">GFB49_16770</name>
</gene>
<evidence type="ECO:0008006" key="3">
    <source>
        <dbReference type="Google" id="ProtNLM"/>
    </source>
</evidence>
<dbReference type="RefSeq" id="WP_153217101.1">
    <property type="nucleotide sequence ID" value="NZ_WIBF01000012.1"/>
</dbReference>